<gene>
    <name evidence="3" type="ORF">US50_C0039G0018</name>
</gene>
<dbReference type="PANTHER" id="PTHR34039:SF1">
    <property type="entry name" value="UPF0102 PROTEIN YRAN"/>
    <property type="match status" value="1"/>
</dbReference>
<evidence type="ECO:0000256" key="2">
    <source>
        <dbReference type="HAMAP-Rule" id="MF_00048"/>
    </source>
</evidence>
<dbReference type="EMBL" id="LBTF01000039">
    <property type="protein sequence ID" value="KKQ34722.1"/>
    <property type="molecule type" value="Genomic_DNA"/>
</dbReference>
<accession>A0A0G0GXF5</accession>
<dbReference type="Pfam" id="PF02021">
    <property type="entry name" value="UPF0102"/>
    <property type="match status" value="1"/>
</dbReference>
<dbReference type="Proteomes" id="UP000033876">
    <property type="component" value="Unassembled WGS sequence"/>
</dbReference>
<proteinExistence type="inferred from homology"/>
<dbReference type="Gene3D" id="3.40.1350.10">
    <property type="match status" value="1"/>
</dbReference>
<sequence>MRTSELGFLAENLAARYLEKKGYAVLDLNYRKPWGEIDIIASKEGILVFVEVKANRKIIAGFEPELRANSSKIDKVVRTARTYLAEKKYSPLQEWQVDVISVGLDEPKGIAKVRHFKNIDV</sequence>
<evidence type="ECO:0000313" key="4">
    <source>
        <dbReference type="Proteomes" id="UP000033876"/>
    </source>
</evidence>
<comment type="similarity">
    <text evidence="1 2">Belongs to the UPF0102 family.</text>
</comment>
<dbReference type="HAMAP" id="MF_00048">
    <property type="entry name" value="UPF0102"/>
    <property type="match status" value="1"/>
</dbReference>
<dbReference type="SUPFAM" id="SSF52980">
    <property type="entry name" value="Restriction endonuclease-like"/>
    <property type="match status" value="1"/>
</dbReference>
<dbReference type="InterPro" id="IPR011856">
    <property type="entry name" value="tRNA_endonuc-like_dom_sf"/>
</dbReference>
<evidence type="ECO:0000256" key="1">
    <source>
        <dbReference type="ARBA" id="ARBA00006738"/>
    </source>
</evidence>
<protein>
    <recommendedName>
        <fullName evidence="2">UPF0102 protein US50_C0039G0018</fullName>
    </recommendedName>
</protein>
<dbReference type="AlphaFoldDB" id="A0A0G0GXF5"/>
<dbReference type="GO" id="GO:0003676">
    <property type="term" value="F:nucleic acid binding"/>
    <property type="evidence" value="ECO:0007669"/>
    <property type="project" value="InterPro"/>
</dbReference>
<name>A0A0G0GXF5_9BACT</name>
<organism evidence="3 4">
    <name type="scientific">Candidatus Nomurabacteria bacterium GW2011_GWB1_37_5</name>
    <dbReference type="NCBI Taxonomy" id="1618742"/>
    <lineage>
        <taxon>Bacteria</taxon>
        <taxon>Candidatus Nomuraibacteriota</taxon>
    </lineage>
</organism>
<reference evidence="3 4" key="1">
    <citation type="journal article" date="2015" name="Nature">
        <title>rRNA introns, odd ribosomes, and small enigmatic genomes across a large radiation of phyla.</title>
        <authorList>
            <person name="Brown C.T."/>
            <person name="Hug L.A."/>
            <person name="Thomas B.C."/>
            <person name="Sharon I."/>
            <person name="Castelle C.J."/>
            <person name="Singh A."/>
            <person name="Wilkins M.J."/>
            <person name="Williams K.H."/>
            <person name="Banfield J.F."/>
        </authorList>
    </citation>
    <scope>NUCLEOTIDE SEQUENCE [LARGE SCALE GENOMIC DNA]</scope>
</reference>
<evidence type="ECO:0000313" key="3">
    <source>
        <dbReference type="EMBL" id="KKQ34722.1"/>
    </source>
</evidence>
<dbReference type="PANTHER" id="PTHR34039">
    <property type="entry name" value="UPF0102 PROTEIN YRAN"/>
    <property type="match status" value="1"/>
</dbReference>
<dbReference type="InterPro" id="IPR011335">
    <property type="entry name" value="Restrct_endonuc-II-like"/>
</dbReference>
<comment type="caution">
    <text evidence="3">The sequence shown here is derived from an EMBL/GenBank/DDBJ whole genome shotgun (WGS) entry which is preliminary data.</text>
</comment>
<dbReference type="InterPro" id="IPR003509">
    <property type="entry name" value="UPF0102_YraN-like"/>
</dbReference>